<feature type="chain" id="PRO_5019339217" evidence="1">
    <location>
        <begin position="25"/>
        <end position="238"/>
    </location>
</feature>
<feature type="signal peptide" evidence="1">
    <location>
        <begin position="1"/>
        <end position="24"/>
    </location>
</feature>
<dbReference type="PROSITE" id="PS51257">
    <property type="entry name" value="PROKAR_LIPOPROTEIN"/>
    <property type="match status" value="1"/>
</dbReference>
<proteinExistence type="predicted"/>
<evidence type="ECO:0000313" key="3">
    <source>
        <dbReference type="Proteomes" id="UP000286287"/>
    </source>
</evidence>
<sequence>MKVKQPWSAVLVVSALGFTACAPANETGPQRDPAAYQIAPADVFKSVPEVGDIGMWMITKSLENATWLGESLGGRTLREPINVIVLDRAAKTPEEATSRLLDAMEKAGYGPKNMHSDGYFGWINGRLYTQQPANGKGLAFSDAPWYRSNNHGRMFGPAKVAGGFVFTGAFSREDFKLLPKPRHTYNSFVTTREDLAEQLTAKTSFKRAGYVDLKNMLDTAAETTANHDGKAVLLVAEQ</sequence>
<name>A0A418V875_9DEIO</name>
<accession>A0A418V875</accession>
<gene>
    <name evidence="2" type="ORF">D3875_12820</name>
</gene>
<dbReference type="RefSeq" id="WP_119764299.1">
    <property type="nucleotide sequence ID" value="NZ_QYUJ01000014.1"/>
</dbReference>
<comment type="caution">
    <text evidence="2">The sequence shown here is derived from an EMBL/GenBank/DDBJ whole genome shotgun (WGS) entry which is preliminary data.</text>
</comment>
<protein>
    <submittedName>
        <fullName evidence="2">Uncharacterized protein</fullName>
    </submittedName>
</protein>
<dbReference type="EMBL" id="QYUJ01000014">
    <property type="protein sequence ID" value="RJF72302.1"/>
    <property type="molecule type" value="Genomic_DNA"/>
</dbReference>
<keyword evidence="3" id="KW-1185">Reference proteome</keyword>
<dbReference type="AlphaFoldDB" id="A0A418V875"/>
<dbReference type="Proteomes" id="UP000286287">
    <property type="component" value="Unassembled WGS sequence"/>
</dbReference>
<evidence type="ECO:0000256" key="1">
    <source>
        <dbReference type="SAM" id="SignalP"/>
    </source>
</evidence>
<reference evidence="2 3" key="1">
    <citation type="submission" date="2018-09" db="EMBL/GenBank/DDBJ databases">
        <authorList>
            <person name="Zhu H."/>
        </authorList>
    </citation>
    <scope>NUCLEOTIDE SEQUENCE [LARGE SCALE GENOMIC DNA]</scope>
    <source>
        <strain evidence="2 3">K2S05-167</strain>
    </source>
</reference>
<dbReference type="OrthoDB" id="8017431at2"/>
<keyword evidence="1" id="KW-0732">Signal</keyword>
<evidence type="ECO:0000313" key="2">
    <source>
        <dbReference type="EMBL" id="RJF72302.1"/>
    </source>
</evidence>
<organism evidence="2 3">
    <name type="scientific">Deinococcus cavernae</name>
    <dbReference type="NCBI Taxonomy" id="2320857"/>
    <lineage>
        <taxon>Bacteria</taxon>
        <taxon>Thermotogati</taxon>
        <taxon>Deinococcota</taxon>
        <taxon>Deinococci</taxon>
        <taxon>Deinococcales</taxon>
        <taxon>Deinococcaceae</taxon>
        <taxon>Deinococcus</taxon>
    </lineage>
</organism>